<dbReference type="EMBL" id="JBIRGH010000001">
    <property type="protein sequence ID" value="MFH8583260.1"/>
    <property type="molecule type" value="Genomic_DNA"/>
</dbReference>
<sequence>MSRQPRDRDAEQTTIRAAIDRLLAGTPLRSSTGKLTGTELIAESGLRRDVVYGDHRDLVEEFQARVKTQHAVPAAVEKVAEQNRALKEENATLKADLATEREKTKALARIAVELSLELEQAREELASAPTVTRIRNR</sequence>
<evidence type="ECO:0000313" key="3">
    <source>
        <dbReference type="Proteomes" id="UP001610990"/>
    </source>
</evidence>
<accession>A0ABW7R5D3</accession>
<organism evidence="2 3">
    <name type="scientific">Streptomyces celluloflavus</name>
    <dbReference type="NCBI Taxonomy" id="58344"/>
    <lineage>
        <taxon>Bacteria</taxon>
        <taxon>Bacillati</taxon>
        <taxon>Actinomycetota</taxon>
        <taxon>Actinomycetes</taxon>
        <taxon>Kitasatosporales</taxon>
        <taxon>Streptomycetaceae</taxon>
        <taxon>Streptomyces</taxon>
    </lineage>
</organism>
<comment type="caution">
    <text evidence="2">The sequence shown here is derived from an EMBL/GenBank/DDBJ whole genome shotgun (WGS) entry which is preliminary data.</text>
</comment>
<evidence type="ECO:0000313" key="2">
    <source>
        <dbReference type="EMBL" id="MFH8583260.1"/>
    </source>
</evidence>
<reference evidence="2 3" key="1">
    <citation type="submission" date="2024-10" db="EMBL/GenBank/DDBJ databases">
        <title>The Natural Products Discovery Center: Release of the First 8490 Sequenced Strains for Exploring Actinobacteria Biosynthetic Diversity.</title>
        <authorList>
            <person name="Kalkreuter E."/>
            <person name="Kautsar S.A."/>
            <person name="Yang D."/>
            <person name="Bader C.D."/>
            <person name="Teijaro C.N."/>
            <person name="Fluegel L."/>
            <person name="Davis C.M."/>
            <person name="Simpson J.R."/>
            <person name="Lauterbach L."/>
            <person name="Steele A.D."/>
            <person name="Gui C."/>
            <person name="Meng S."/>
            <person name="Li G."/>
            <person name="Viehrig K."/>
            <person name="Ye F."/>
            <person name="Su P."/>
            <person name="Kiefer A.F."/>
            <person name="Nichols A."/>
            <person name="Cepeda A.J."/>
            <person name="Yan W."/>
            <person name="Fan B."/>
            <person name="Jiang Y."/>
            <person name="Adhikari A."/>
            <person name="Zheng C.-J."/>
            <person name="Schuster L."/>
            <person name="Cowan T.M."/>
            <person name="Smanski M.J."/>
            <person name="Chevrette M.G."/>
            <person name="De Carvalho L.P.S."/>
            <person name="Shen B."/>
        </authorList>
    </citation>
    <scope>NUCLEOTIDE SEQUENCE [LARGE SCALE GENOMIC DNA]</scope>
    <source>
        <strain evidence="2 3">NPDC018013</strain>
    </source>
</reference>
<gene>
    <name evidence="2" type="ORF">ACH4GP_02540</name>
</gene>
<keyword evidence="1" id="KW-0175">Coiled coil</keyword>
<proteinExistence type="predicted"/>
<name>A0ABW7R5D3_9ACTN</name>
<protein>
    <submittedName>
        <fullName evidence="2">Uncharacterized protein</fullName>
    </submittedName>
</protein>
<evidence type="ECO:0000256" key="1">
    <source>
        <dbReference type="SAM" id="Coils"/>
    </source>
</evidence>
<dbReference type="Proteomes" id="UP001610990">
    <property type="component" value="Unassembled WGS sequence"/>
</dbReference>
<keyword evidence="3" id="KW-1185">Reference proteome</keyword>
<dbReference type="RefSeq" id="WP_367434609.1">
    <property type="nucleotide sequence ID" value="NZ_CP108413.1"/>
</dbReference>
<feature type="coiled-coil region" evidence="1">
    <location>
        <begin position="76"/>
        <end position="124"/>
    </location>
</feature>